<dbReference type="AlphaFoldDB" id="A0A2N0DAV2"/>
<protein>
    <recommendedName>
        <fullName evidence="3">Restriction endonuclease type IV Mrr domain-containing protein</fullName>
    </recommendedName>
</protein>
<proteinExistence type="predicted"/>
<comment type="caution">
    <text evidence="1">The sequence shown here is derived from an EMBL/GenBank/DDBJ whole genome shotgun (WGS) entry which is preliminary data.</text>
</comment>
<dbReference type="EMBL" id="PIQN01000008">
    <property type="protein sequence ID" value="PKA43194.1"/>
    <property type="molecule type" value="Genomic_DNA"/>
</dbReference>
<dbReference type="Proteomes" id="UP000232164">
    <property type="component" value="Unassembled WGS sequence"/>
</dbReference>
<organism evidence="1 2">
    <name type="scientific">Rhizobium sullae</name>
    <name type="common">Rhizobium hedysari</name>
    <dbReference type="NCBI Taxonomy" id="50338"/>
    <lineage>
        <taxon>Bacteria</taxon>
        <taxon>Pseudomonadati</taxon>
        <taxon>Pseudomonadota</taxon>
        <taxon>Alphaproteobacteria</taxon>
        <taxon>Hyphomicrobiales</taxon>
        <taxon>Rhizobiaceae</taxon>
        <taxon>Rhizobium/Agrobacterium group</taxon>
        <taxon>Rhizobium</taxon>
    </lineage>
</organism>
<reference evidence="1 2" key="2">
    <citation type="submission" date="2017-12" db="EMBL/GenBank/DDBJ databases">
        <title>Genome sequence of Rhizobium sullae HCNT1 isolated from Sulla coronaria nodules and featuring peculiar denitrification phenotypes.</title>
        <authorList>
            <person name="De Diego-Diaz B."/>
            <person name="Treu L."/>
            <person name="Campanaro S."/>
            <person name="Da Silva Duarte V."/>
            <person name="Basaglia M."/>
            <person name="Favaro L."/>
            <person name="Casella S."/>
            <person name="Squartini A."/>
        </authorList>
    </citation>
    <scope>NUCLEOTIDE SEQUENCE [LARGE SCALE GENOMIC DNA]</scope>
    <source>
        <strain evidence="1 2">HCNT1</strain>
    </source>
</reference>
<name>A0A2N0DAV2_RHISU</name>
<sequence>MIGDEMTKQNASTTGEDATDLVIGLLENLGYRIERDVRINGVRVDIVAENAEGERSPVEITAPPIFLGYSETAEIMHRLDTTLFDGAFTRPLIISFAGFSEGAHEILKDSHKYRYWTAWDLLEKSKRFPATYEKLSRFVHATPSEGRTPIQQDVASERASLLEMLENPQSAEKLSPTEYENLCMQVFSHVFTPKLYGFAKQFRTTDGANKYDFICRIKPGVAFWDDLRKDFRTRAILFECKNHQEKITADEVYSTERYLFNGALRTVCFLISPFGPDIGCVRAAQGAMRESGKLILLLSNKDLIQLIQVTDEPDGPENYLDEKIWDFVVSLPR</sequence>
<accession>A0A2N0DAV2</accession>
<evidence type="ECO:0000313" key="2">
    <source>
        <dbReference type="Proteomes" id="UP000232164"/>
    </source>
</evidence>
<reference evidence="1 2" key="1">
    <citation type="submission" date="2017-11" db="EMBL/GenBank/DDBJ databases">
        <authorList>
            <person name="Han C.G."/>
        </authorList>
    </citation>
    <scope>NUCLEOTIDE SEQUENCE [LARGE SCALE GENOMIC DNA]</scope>
    <source>
        <strain evidence="1 2">HCNT1</strain>
    </source>
</reference>
<dbReference type="SUPFAM" id="SSF52980">
    <property type="entry name" value="Restriction endonuclease-like"/>
    <property type="match status" value="1"/>
</dbReference>
<dbReference type="InterPro" id="IPR011335">
    <property type="entry name" value="Restrct_endonuc-II-like"/>
</dbReference>
<evidence type="ECO:0000313" key="1">
    <source>
        <dbReference type="EMBL" id="PKA43194.1"/>
    </source>
</evidence>
<gene>
    <name evidence="1" type="ORF">CWR43_14195</name>
</gene>
<evidence type="ECO:0008006" key="3">
    <source>
        <dbReference type="Google" id="ProtNLM"/>
    </source>
</evidence>